<dbReference type="GeneID" id="98155497"/>
<evidence type="ECO:0000313" key="2">
    <source>
        <dbReference type="EMBL" id="KAL2848625.1"/>
    </source>
</evidence>
<evidence type="ECO:0008006" key="4">
    <source>
        <dbReference type="Google" id="ProtNLM"/>
    </source>
</evidence>
<keyword evidence="3" id="KW-1185">Reference proteome</keyword>
<dbReference type="EMBL" id="JBFXLR010000025">
    <property type="protein sequence ID" value="KAL2848625.1"/>
    <property type="molecule type" value="Genomic_DNA"/>
</dbReference>
<dbReference type="Proteomes" id="UP001610444">
    <property type="component" value="Unassembled WGS sequence"/>
</dbReference>
<accession>A0ABR4K8K2</accession>
<feature type="chain" id="PRO_5047445066" description="Secreted protein" evidence="1">
    <location>
        <begin position="24"/>
        <end position="83"/>
    </location>
</feature>
<gene>
    <name evidence="2" type="ORF">BJX68DRAFT_238325</name>
</gene>
<dbReference type="RefSeq" id="XP_070898309.1">
    <property type="nucleotide sequence ID" value="XM_071040333.1"/>
</dbReference>
<protein>
    <recommendedName>
        <fullName evidence="4">Secreted protein</fullName>
    </recommendedName>
</protein>
<name>A0ABR4K8K2_9EURO</name>
<proteinExistence type="predicted"/>
<reference evidence="2 3" key="1">
    <citation type="submission" date="2024-07" db="EMBL/GenBank/DDBJ databases">
        <title>Section-level genome sequencing and comparative genomics of Aspergillus sections Usti and Cavernicolus.</title>
        <authorList>
            <consortium name="Lawrence Berkeley National Laboratory"/>
            <person name="Nybo J.L."/>
            <person name="Vesth T.C."/>
            <person name="Theobald S."/>
            <person name="Frisvad J.C."/>
            <person name="Larsen T.O."/>
            <person name="Kjaerboelling I."/>
            <person name="Rothschild-Mancinelli K."/>
            <person name="Lyhne E.K."/>
            <person name="Kogle M.E."/>
            <person name="Barry K."/>
            <person name="Clum A."/>
            <person name="Na H."/>
            <person name="Ledsgaard L."/>
            <person name="Lin J."/>
            <person name="Lipzen A."/>
            <person name="Kuo A."/>
            <person name="Riley R."/>
            <person name="Mondo S."/>
            <person name="LaButti K."/>
            <person name="Haridas S."/>
            <person name="Pangalinan J."/>
            <person name="Salamov A.A."/>
            <person name="Simmons B.A."/>
            <person name="Magnuson J.K."/>
            <person name="Chen J."/>
            <person name="Drula E."/>
            <person name="Henrissat B."/>
            <person name="Wiebenga A."/>
            <person name="Lubbers R.J."/>
            <person name="Gomes A.C."/>
            <person name="Macurrencykelacurrency M.R."/>
            <person name="Stajich J."/>
            <person name="Grigoriev I.V."/>
            <person name="Mortensen U.H."/>
            <person name="De vries R.P."/>
            <person name="Baker S.E."/>
            <person name="Andersen M.R."/>
        </authorList>
    </citation>
    <scope>NUCLEOTIDE SEQUENCE [LARGE SCALE GENOMIC DNA]</scope>
    <source>
        <strain evidence="2 3">CBS 756.74</strain>
    </source>
</reference>
<evidence type="ECO:0000256" key="1">
    <source>
        <dbReference type="SAM" id="SignalP"/>
    </source>
</evidence>
<sequence>MQLNHCWPVIFIILLLCSSTCVTNWITSSYVQPHRKPRLMTLSRSWNLEIWQDRHLRYFCTLYITISEDLLPNLSSMRICKAT</sequence>
<feature type="signal peptide" evidence="1">
    <location>
        <begin position="1"/>
        <end position="23"/>
    </location>
</feature>
<comment type="caution">
    <text evidence="2">The sequence shown here is derived from an EMBL/GenBank/DDBJ whole genome shotgun (WGS) entry which is preliminary data.</text>
</comment>
<keyword evidence="1" id="KW-0732">Signal</keyword>
<organism evidence="2 3">
    <name type="scientific">Aspergillus pseudodeflectus</name>
    <dbReference type="NCBI Taxonomy" id="176178"/>
    <lineage>
        <taxon>Eukaryota</taxon>
        <taxon>Fungi</taxon>
        <taxon>Dikarya</taxon>
        <taxon>Ascomycota</taxon>
        <taxon>Pezizomycotina</taxon>
        <taxon>Eurotiomycetes</taxon>
        <taxon>Eurotiomycetidae</taxon>
        <taxon>Eurotiales</taxon>
        <taxon>Aspergillaceae</taxon>
        <taxon>Aspergillus</taxon>
        <taxon>Aspergillus subgen. Nidulantes</taxon>
    </lineage>
</organism>
<evidence type="ECO:0000313" key="3">
    <source>
        <dbReference type="Proteomes" id="UP001610444"/>
    </source>
</evidence>